<comment type="caution">
    <text evidence="2">The sequence shown here is derived from an EMBL/GenBank/DDBJ whole genome shotgun (WGS) entry which is preliminary data.</text>
</comment>
<accession>A0A151LUA4</accession>
<name>A0A151LUA4_9APIC</name>
<dbReference type="AlphaFoldDB" id="A0A151LUA4"/>
<feature type="region of interest" description="Disordered" evidence="1">
    <location>
        <begin position="1"/>
        <end position="24"/>
    </location>
</feature>
<evidence type="ECO:0000313" key="2">
    <source>
        <dbReference type="EMBL" id="KYO02761.1"/>
    </source>
</evidence>
<dbReference type="VEuPathDB" id="PlasmoDB:PGSY75_0405200"/>
<organism evidence="2 3">
    <name type="scientific">Plasmodium gaboni</name>
    <dbReference type="NCBI Taxonomy" id="647221"/>
    <lineage>
        <taxon>Eukaryota</taxon>
        <taxon>Sar</taxon>
        <taxon>Alveolata</taxon>
        <taxon>Apicomplexa</taxon>
        <taxon>Aconoidasida</taxon>
        <taxon>Haemosporida</taxon>
        <taxon>Plasmodiidae</taxon>
        <taxon>Plasmodium</taxon>
        <taxon>Plasmodium (Laverania)</taxon>
    </lineage>
</organism>
<protein>
    <submittedName>
        <fullName evidence="2">Ag-1 blood stage membrane protein-like protein</fullName>
    </submittedName>
</protein>
<feature type="non-terminal residue" evidence="2">
    <location>
        <position position="1"/>
    </location>
</feature>
<dbReference type="GeneID" id="29774734"/>
<dbReference type="RefSeq" id="XP_018643281.1">
    <property type="nucleotide sequence ID" value="XM_018784119.1"/>
</dbReference>
<evidence type="ECO:0000313" key="3">
    <source>
        <dbReference type="Proteomes" id="UP000076004"/>
    </source>
</evidence>
<dbReference type="VEuPathDB" id="PlasmoDB:PGABG01_0403400"/>
<proteinExistence type="predicted"/>
<dbReference type="EMBL" id="LVLB01000005">
    <property type="protein sequence ID" value="KYO02761.1"/>
    <property type="molecule type" value="Genomic_DNA"/>
</dbReference>
<reference evidence="2 3" key="1">
    <citation type="journal article" date="2016" name="Nat. Commun.">
        <title>Genomes of cryptic chimpanzee Plasmodium species reveal key evolutionary events leading to human malaria.</title>
        <authorList>
            <person name="Sundararaman S.A."/>
            <person name="Plenderleith L.J."/>
            <person name="Liu W."/>
            <person name="Loy D.E."/>
            <person name="Learn G.H."/>
            <person name="Li Y."/>
            <person name="Shaw K.S."/>
            <person name="Ayouba A."/>
            <person name="Peeters M."/>
            <person name="Speede S."/>
            <person name="Shaw G.M."/>
            <person name="Bushman F.D."/>
            <person name="Brisson D."/>
            <person name="Rayner J.C."/>
            <person name="Sharp P.M."/>
            <person name="Hahn B.H."/>
        </authorList>
    </citation>
    <scope>NUCLEOTIDE SEQUENCE [LARGE SCALE GENOMIC DNA]</scope>
    <source>
        <strain evidence="2 3">SY75</strain>
    </source>
</reference>
<sequence length="121" mass="14523">NMKKLMGKRRLSSPRFRKNLPKNTHKMIKEMYDEQDYSHDMKESTNVFFENDIKTEEIKNDNIKTEELKNDNIKTEEIKNDNINTEEIKNDNINIKEIKNNINTSKEIFFKAQLENTIQNI</sequence>
<gene>
    <name evidence="2" type="ORF">PGSY75_0405200</name>
</gene>
<evidence type="ECO:0000256" key="1">
    <source>
        <dbReference type="SAM" id="MobiDB-lite"/>
    </source>
</evidence>
<dbReference type="Proteomes" id="UP000076004">
    <property type="component" value="Unassembled WGS sequence"/>
</dbReference>